<dbReference type="Proteomes" id="UP000007148">
    <property type="component" value="Unassembled WGS sequence"/>
</dbReference>
<protein>
    <submittedName>
        <fullName evidence="1">Uncharacterized protein</fullName>
    </submittedName>
</protein>
<sequence>MASASTTNADESEIFWTTNPPPIPPALRLLATHAQWAIDASQKSRLFPLQLLHLALASQHCVYHLASELDGEGSDSGSDTDIALDQVETLSGILDDLDDIIETTNNRHAI</sequence>
<accession>G4TJV6</accession>
<evidence type="ECO:0000313" key="1">
    <source>
        <dbReference type="EMBL" id="CCA71599.1"/>
    </source>
</evidence>
<evidence type="ECO:0000313" key="2">
    <source>
        <dbReference type="Proteomes" id="UP000007148"/>
    </source>
</evidence>
<comment type="caution">
    <text evidence="1">The sequence shown here is derived from an EMBL/GenBank/DDBJ whole genome shotgun (WGS) entry which is preliminary data.</text>
</comment>
<organism evidence="1 2">
    <name type="scientific">Serendipita indica (strain DSM 11827)</name>
    <name type="common">Root endophyte fungus</name>
    <name type="synonym">Piriformospora indica</name>
    <dbReference type="NCBI Taxonomy" id="1109443"/>
    <lineage>
        <taxon>Eukaryota</taxon>
        <taxon>Fungi</taxon>
        <taxon>Dikarya</taxon>
        <taxon>Basidiomycota</taxon>
        <taxon>Agaricomycotina</taxon>
        <taxon>Agaricomycetes</taxon>
        <taxon>Sebacinales</taxon>
        <taxon>Serendipitaceae</taxon>
        <taxon>Serendipita</taxon>
    </lineage>
</organism>
<reference evidence="1 2" key="1">
    <citation type="journal article" date="2011" name="PLoS Pathog.">
        <title>Endophytic Life Strategies Decoded by Genome and Transcriptome Analyses of the Mutualistic Root Symbiont Piriformospora indica.</title>
        <authorList>
            <person name="Zuccaro A."/>
            <person name="Lahrmann U."/>
            <person name="Guldener U."/>
            <person name="Langen G."/>
            <person name="Pfiffi S."/>
            <person name="Biedenkopf D."/>
            <person name="Wong P."/>
            <person name="Samans B."/>
            <person name="Grimm C."/>
            <person name="Basiewicz M."/>
            <person name="Murat C."/>
            <person name="Martin F."/>
            <person name="Kogel K.H."/>
        </authorList>
    </citation>
    <scope>NUCLEOTIDE SEQUENCE [LARGE SCALE GENOMIC DNA]</scope>
    <source>
        <strain evidence="1 2">DSM 11827</strain>
    </source>
</reference>
<dbReference type="InParanoid" id="G4TJV6"/>
<dbReference type="EMBL" id="CAFZ01000127">
    <property type="protein sequence ID" value="CCA71599.1"/>
    <property type="molecule type" value="Genomic_DNA"/>
</dbReference>
<name>G4TJV6_SERID</name>
<dbReference type="AlphaFoldDB" id="G4TJV6"/>
<keyword evidence="2" id="KW-1185">Reference proteome</keyword>
<proteinExistence type="predicted"/>
<gene>
    <name evidence="1" type="ORF">PIIN_05535</name>
</gene>
<dbReference type="HOGENOM" id="CLU_2172018_0_0_1"/>